<reference evidence="5 6" key="1">
    <citation type="submission" date="2020-08" db="EMBL/GenBank/DDBJ databases">
        <title>Genomic Encyclopedia of Type Strains, Phase IV (KMG-IV): sequencing the most valuable type-strain genomes for metagenomic binning, comparative biology and taxonomic classification.</title>
        <authorList>
            <person name="Goeker M."/>
        </authorList>
    </citation>
    <scope>NUCLEOTIDE SEQUENCE [LARGE SCALE GENOMIC DNA]</scope>
    <source>
        <strain evidence="5 6">DSM 12252</strain>
    </source>
</reference>
<accession>A0A7W7YCE0</accession>
<dbReference type="SUPFAM" id="SSF48452">
    <property type="entry name" value="TPR-like"/>
    <property type="match status" value="1"/>
</dbReference>
<dbReference type="SMART" id="SM00028">
    <property type="entry name" value="TPR"/>
    <property type="match status" value="4"/>
</dbReference>
<dbReference type="Proteomes" id="UP000590740">
    <property type="component" value="Unassembled WGS sequence"/>
</dbReference>
<dbReference type="AlphaFoldDB" id="A0A7W7YCE0"/>
<evidence type="ECO:0000256" key="2">
    <source>
        <dbReference type="SAM" id="MobiDB-lite"/>
    </source>
</evidence>
<evidence type="ECO:0000256" key="1">
    <source>
        <dbReference type="ARBA" id="ARBA00022729"/>
    </source>
</evidence>
<feature type="domain" description="Outer membrane lipoprotein BamD-like" evidence="4">
    <location>
        <begin position="53"/>
        <end position="233"/>
    </location>
</feature>
<keyword evidence="6" id="KW-1185">Reference proteome</keyword>
<dbReference type="InterPro" id="IPR019734">
    <property type="entry name" value="TPR_rpt"/>
</dbReference>
<feature type="signal peptide" evidence="3">
    <location>
        <begin position="1"/>
        <end position="21"/>
    </location>
</feature>
<feature type="region of interest" description="Disordered" evidence="2">
    <location>
        <begin position="367"/>
        <end position="448"/>
    </location>
</feature>
<name>A0A7W7YCE0_9BACT</name>
<keyword evidence="1 3" id="KW-0732">Signal</keyword>
<gene>
    <name evidence="5" type="ORF">HNQ65_003210</name>
</gene>
<dbReference type="Gene3D" id="1.25.40.10">
    <property type="entry name" value="Tetratricopeptide repeat domain"/>
    <property type="match status" value="2"/>
</dbReference>
<protein>
    <submittedName>
        <fullName evidence="5">Outer membrane protein assembly factor BamD (BamD/ComL family)</fullName>
    </submittedName>
</protein>
<sequence>MMKYPHHARVPVLLASAVSFLALTTASPAIWPFSGKKDKVVPVDSERDSQELAASDLFREAQEADNSGRTAKAKAIYQSIVKQYPFTKTAAEASYRNAVIVRHTGKMDDAFEALQNFIHTYRDSPHFNEALEQQYEIAEEAKGGKKQPGFLLMPMKMNSSEVIKFYEKIIQNAPYGKYAPLAQFSIAEVQQDLKEKDKAVAAYQKVVENYPNTSQAAEAQFRIGSISNIAAQRSEDASNLLAARDAVRTYIASNPSGERKQESELILSQVNTAEANQSLTVAKFYRRIGKTKAAAIYLNEALKFGSPEVSSEARSILAELASADPDGVASVKKGPGQDYTVLTAENLKSRDDYVGPLAPELTRLGQKPKMRTGDEGFMPIPLQEPTLPVKPGAATPGPGSLLPPVPDTEKPALLPVPPTPNAPMQKVPGSSAPVLPVPPPPVTTKPAS</sequence>
<organism evidence="5 6">
    <name type="scientific">Prosthecobacter vanneervenii</name>
    <dbReference type="NCBI Taxonomy" id="48466"/>
    <lineage>
        <taxon>Bacteria</taxon>
        <taxon>Pseudomonadati</taxon>
        <taxon>Verrucomicrobiota</taxon>
        <taxon>Verrucomicrobiia</taxon>
        <taxon>Verrucomicrobiales</taxon>
        <taxon>Verrucomicrobiaceae</taxon>
        <taxon>Prosthecobacter</taxon>
    </lineage>
</organism>
<evidence type="ECO:0000313" key="6">
    <source>
        <dbReference type="Proteomes" id="UP000590740"/>
    </source>
</evidence>
<dbReference type="EMBL" id="JACHIG010000006">
    <property type="protein sequence ID" value="MBB5033622.1"/>
    <property type="molecule type" value="Genomic_DNA"/>
</dbReference>
<evidence type="ECO:0000313" key="5">
    <source>
        <dbReference type="EMBL" id="MBB5033622.1"/>
    </source>
</evidence>
<feature type="compositionally biased region" description="Pro residues" evidence="2">
    <location>
        <begin position="435"/>
        <end position="448"/>
    </location>
</feature>
<dbReference type="Pfam" id="PF13525">
    <property type="entry name" value="YfiO"/>
    <property type="match status" value="1"/>
</dbReference>
<evidence type="ECO:0000256" key="3">
    <source>
        <dbReference type="SAM" id="SignalP"/>
    </source>
</evidence>
<feature type="chain" id="PRO_5030945625" evidence="3">
    <location>
        <begin position="22"/>
        <end position="448"/>
    </location>
</feature>
<dbReference type="InterPro" id="IPR011990">
    <property type="entry name" value="TPR-like_helical_dom_sf"/>
</dbReference>
<comment type="caution">
    <text evidence="5">The sequence shown here is derived from an EMBL/GenBank/DDBJ whole genome shotgun (WGS) entry which is preliminary data.</text>
</comment>
<dbReference type="InterPro" id="IPR039565">
    <property type="entry name" value="BamD-like"/>
</dbReference>
<evidence type="ECO:0000259" key="4">
    <source>
        <dbReference type="Pfam" id="PF13525"/>
    </source>
</evidence>
<dbReference type="RefSeq" id="WP_184340602.1">
    <property type="nucleotide sequence ID" value="NZ_JACHIG010000006.1"/>
</dbReference>
<proteinExistence type="predicted"/>